<dbReference type="InterPro" id="IPR051045">
    <property type="entry name" value="TonB-dependent_transducer"/>
</dbReference>
<dbReference type="InterPro" id="IPR006260">
    <property type="entry name" value="TonB/TolA_C"/>
</dbReference>
<dbReference type="AlphaFoldDB" id="A0A937F9Q5"/>
<keyword evidence="14" id="KW-1185">Reference proteome</keyword>
<evidence type="ECO:0000256" key="7">
    <source>
        <dbReference type="ARBA" id="ARBA00022927"/>
    </source>
</evidence>
<dbReference type="InterPro" id="IPR018247">
    <property type="entry name" value="EF_Hand_1_Ca_BS"/>
</dbReference>
<evidence type="ECO:0000256" key="5">
    <source>
        <dbReference type="ARBA" id="ARBA00022519"/>
    </source>
</evidence>
<evidence type="ECO:0000256" key="2">
    <source>
        <dbReference type="ARBA" id="ARBA00006555"/>
    </source>
</evidence>
<dbReference type="GO" id="GO:0031992">
    <property type="term" value="F:energy transducer activity"/>
    <property type="evidence" value="ECO:0007669"/>
    <property type="project" value="TreeGrafter"/>
</dbReference>
<keyword evidence="6 11" id="KW-0812">Transmembrane</keyword>
<feature type="domain" description="TonB C-terminal" evidence="12">
    <location>
        <begin position="382"/>
        <end position="445"/>
    </location>
</feature>
<evidence type="ECO:0000256" key="11">
    <source>
        <dbReference type="SAM" id="Phobius"/>
    </source>
</evidence>
<organism evidence="13 14">
    <name type="scientific">Fulvivirga sediminis</name>
    <dbReference type="NCBI Taxonomy" id="2803949"/>
    <lineage>
        <taxon>Bacteria</taxon>
        <taxon>Pseudomonadati</taxon>
        <taxon>Bacteroidota</taxon>
        <taxon>Cytophagia</taxon>
        <taxon>Cytophagales</taxon>
        <taxon>Fulvivirgaceae</taxon>
        <taxon>Fulvivirga</taxon>
    </lineage>
</organism>
<dbReference type="Gene3D" id="2.60.40.1120">
    <property type="entry name" value="Carboxypeptidase-like, regulatory domain"/>
    <property type="match status" value="1"/>
</dbReference>
<reference evidence="13" key="1">
    <citation type="submission" date="2021-01" db="EMBL/GenBank/DDBJ databases">
        <title>Fulvivirga kasyanovii gen. nov., sp nov., a novel member of the phylum Bacteroidetes isolated from seawater in a mussel farm.</title>
        <authorList>
            <person name="Zhao L.-H."/>
            <person name="Wang Z.-J."/>
        </authorList>
    </citation>
    <scope>NUCLEOTIDE SEQUENCE</scope>
    <source>
        <strain evidence="13">2943</strain>
    </source>
</reference>
<name>A0A937F9Q5_9BACT</name>
<keyword evidence="3" id="KW-0813">Transport</keyword>
<evidence type="ECO:0000256" key="8">
    <source>
        <dbReference type="ARBA" id="ARBA00022989"/>
    </source>
</evidence>
<dbReference type="PANTHER" id="PTHR33446:SF2">
    <property type="entry name" value="PROTEIN TONB"/>
    <property type="match status" value="1"/>
</dbReference>
<proteinExistence type="inferred from homology"/>
<keyword evidence="9 11" id="KW-0472">Membrane</keyword>
<evidence type="ECO:0000313" key="14">
    <source>
        <dbReference type="Proteomes" id="UP000659388"/>
    </source>
</evidence>
<feature type="region of interest" description="Disordered" evidence="10">
    <location>
        <begin position="109"/>
        <end position="140"/>
    </location>
</feature>
<dbReference type="PROSITE" id="PS00018">
    <property type="entry name" value="EF_HAND_1"/>
    <property type="match status" value="1"/>
</dbReference>
<dbReference type="RefSeq" id="WP_202244676.1">
    <property type="nucleotide sequence ID" value="NZ_JAESIY010000006.1"/>
</dbReference>
<evidence type="ECO:0000256" key="3">
    <source>
        <dbReference type="ARBA" id="ARBA00022448"/>
    </source>
</evidence>
<dbReference type="GO" id="GO:0015031">
    <property type="term" value="P:protein transport"/>
    <property type="evidence" value="ECO:0007669"/>
    <property type="project" value="UniProtKB-KW"/>
</dbReference>
<feature type="compositionally biased region" description="Polar residues" evidence="10">
    <location>
        <begin position="170"/>
        <end position="182"/>
    </location>
</feature>
<dbReference type="GO" id="GO:0098797">
    <property type="term" value="C:plasma membrane protein complex"/>
    <property type="evidence" value="ECO:0007669"/>
    <property type="project" value="TreeGrafter"/>
</dbReference>
<keyword evidence="8 11" id="KW-1133">Transmembrane helix</keyword>
<feature type="transmembrane region" description="Helical" evidence="11">
    <location>
        <begin position="81"/>
        <end position="102"/>
    </location>
</feature>
<dbReference type="EMBL" id="JAESIY010000006">
    <property type="protein sequence ID" value="MBL3656880.1"/>
    <property type="molecule type" value="Genomic_DNA"/>
</dbReference>
<evidence type="ECO:0000256" key="10">
    <source>
        <dbReference type="SAM" id="MobiDB-lite"/>
    </source>
</evidence>
<keyword evidence="4" id="KW-1003">Cell membrane</keyword>
<evidence type="ECO:0000256" key="9">
    <source>
        <dbReference type="ARBA" id="ARBA00023136"/>
    </source>
</evidence>
<sequence>MKDNNHHTEDILTPELMEKYLNDELSNLERNRVEKLMLNNDFESEAMEGFEQYEGSIADDLQKLNQQLDSRINKKKKTLPIWLKVAASLLLIAVALTFVFQYEGVPTQENTAQNSDSSSEKQETTEDQELSQNTSEQDNSDSLLALQKTPIAAEPIKAEESIELKAPVGTSRQAMETRQSILSKKEATPSPPKVSTLNIAEAELSEITFETDTLIAPTPKLRGRVTGTPIPSNELVNISADLEEPLPNQATKEDFPKVITGVVKAEDGSPLPGVNVTIAGTTTGTVSDTNGEYTIVSPDNLQSRSLIFSSVGLTSKEIAIDDQNEIDVELQNDALQLAEIVTTGYAKKKGKKTTTKAVPEGGMDAYEEYIKENIQYPNDSVKGIVVITFDVSDNGKLSNFEVKKSLGKAYDNEAIRLIKKGPAWIPASHNSVSEKENVKVKIKFNP</sequence>
<dbReference type="InterPro" id="IPR008969">
    <property type="entry name" value="CarboxyPept-like_regulatory"/>
</dbReference>
<gene>
    <name evidence="13" type="ORF">JL102_12105</name>
</gene>
<dbReference type="PANTHER" id="PTHR33446">
    <property type="entry name" value="PROTEIN TONB-RELATED"/>
    <property type="match status" value="1"/>
</dbReference>
<accession>A0A937F9Q5</accession>
<evidence type="ECO:0000256" key="4">
    <source>
        <dbReference type="ARBA" id="ARBA00022475"/>
    </source>
</evidence>
<comment type="subcellular location">
    <subcellularLocation>
        <location evidence="1">Cell inner membrane</location>
        <topology evidence="1">Single-pass membrane protein</topology>
        <orientation evidence="1">Periplasmic side</orientation>
    </subcellularLocation>
</comment>
<protein>
    <submittedName>
        <fullName evidence="13">TonB family protein</fullName>
    </submittedName>
</protein>
<keyword evidence="5" id="KW-0997">Cell inner membrane</keyword>
<evidence type="ECO:0000259" key="12">
    <source>
        <dbReference type="Pfam" id="PF03544"/>
    </source>
</evidence>
<dbReference type="Pfam" id="PF13715">
    <property type="entry name" value="CarbopepD_reg_2"/>
    <property type="match status" value="1"/>
</dbReference>
<dbReference type="SUPFAM" id="SSF49464">
    <property type="entry name" value="Carboxypeptidase regulatory domain-like"/>
    <property type="match status" value="1"/>
</dbReference>
<evidence type="ECO:0000256" key="1">
    <source>
        <dbReference type="ARBA" id="ARBA00004383"/>
    </source>
</evidence>
<feature type="region of interest" description="Disordered" evidence="10">
    <location>
        <begin position="163"/>
        <end position="193"/>
    </location>
</feature>
<dbReference type="GO" id="GO:0055085">
    <property type="term" value="P:transmembrane transport"/>
    <property type="evidence" value="ECO:0007669"/>
    <property type="project" value="InterPro"/>
</dbReference>
<evidence type="ECO:0000313" key="13">
    <source>
        <dbReference type="EMBL" id="MBL3656880.1"/>
    </source>
</evidence>
<comment type="similarity">
    <text evidence="2">Belongs to the TonB family.</text>
</comment>
<comment type="caution">
    <text evidence="13">The sequence shown here is derived from an EMBL/GenBank/DDBJ whole genome shotgun (WGS) entry which is preliminary data.</text>
</comment>
<dbReference type="Pfam" id="PF03544">
    <property type="entry name" value="TonB_C"/>
    <property type="match status" value="1"/>
</dbReference>
<dbReference type="Gene3D" id="3.30.1150.10">
    <property type="match status" value="1"/>
</dbReference>
<dbReference type="InterPro" id="IPR037682">
    <property type="entry name" value="TonB_C"/>
</dbReference>
<evidence type="ECO:0000256" key="6">
    <source>
        <dbReference type="ARBA" id="ARBA00022692"/>
    </source>
</evidence>
<feature type="compositionally biased region" description="Polar residues" evidence="10">
    <location>
        <begin position="130"/>
        <end position="140"/>
    </location>
</feature>
<dbReference type="SUPFAM" id="SSF74653">
    <property type="entry name" value="TolA/TonB C-terminal domain"/>
    <property type="match status" value="1"/>
</dbReference>
<dbReference type="Proteomes" id="UP000659388">
    <property type="component" value="Unassembled WGS sequence"/>
</dbReference>
<keyword evidence="7" id="KW-0653">Protein transport</keyword>
<dbReference type="NCBIfam" id="TIGR01352">
    <property type="entry name" value="tonB_Cterm"/>
    <property type="match status" value="1"/>
</dbReference>